<reference evidence="3" key="1">
    <citation type="journal article" date="2015" name="Nature">
        <title>Complex archaea that bridge the gap between prokaryotes and eukaryotes.</title>
        <authorList>
            <person name="Spang A."/>
            <person name="Saw J.H."/>
            <person name="Jorgensen S.L."/>
            <person name="Zaremba-Niedzwiedzka K."/>
            <person name="Martijn J."/>
            <person name="Lind A.E."/>
            <person name="van Eijk R."/>
            <person name="Schleper C."/>
            <person name="Guy L."/>
            <person name="Ettema T.J."/>
        </authorList>
    </citation>
    <scope>NUCLEOTIDE SEQUENCE</scope>
</reference>
<gene>
    <name evidence="3" type="ORF">LCGC14_2681150</name>
</gene>
<comment type="caution">
    <text evidence="3">The sequence shown here is derived from an EMBL/GenBank/DDBJ whole genome shotgun (WGS) entry which is preliminary data.</text>
</comment>
<evidence type="ECO:0000313" key="3">
    <source>
        <dbReference type="EMBL" id="KKK94609.1"/>
    </source>
</evidence>
<dbReference type="AlphaFoldDB" id="A0A0F9BW34"/>
<evidence type="ECO:0000259" key="2">
    <source>
        <dbReference type="Pfam" id="PF11867"/>
    </source>
</evidence>
<accession>A0A0F9BW34</accession>
<feature type="non-terminal residue" evidence="3">
    <location>
        <position position="68"/>
    </location>
</feature>
<name>A0A0F9BW34_9ZZZZ</name>
<feature type="domain" description="Type I restriction enzyme HindI endonuclease subunit-like C-terminal" evidence="2">
    <location>
        <begin position="2"/>
        <end position="62"/>
    </location>
</feature>
<organism evidence="3">
    <name type="scientific">marine sediment metagenome</name>
    <dbReference type="NCBI Taxonomy" id="412755"/>
    <lineage>
        <taxon>unclassified sequences</taxon>
        <taxon>metagenomes</taxon>
        <taxon>ecological metagenomes</taxon>
    </lineage>
</organism>
<dbReference type="InterPro" id="IPR021810">
    <property type="entry name" value="T1RH-like_C"/>
</dbReference>
<sequence>MDYQQKYEEIVEEYNREKDRVTIEETFRRLTELMSELDTEQKRSVEEGLSEDELALFDLLKKGTLSKA</sequence>
<keyword evidence="1" id="KW-0175">Coiled coil</keyword>
<evidence type="ECO:0000256" key="1">
    <source>
        <dbReference type="SAM" id="Coils"/>
    </source>
</evidence>
<dbReference type="Pfam" id="PF11867">
    <property type="entry name" value="T1RH-like_C"/>
    <property type="match status" value="1"/>
</dbReference>
<protein>
    <recommendedName>
        <fullName evidence="2">Type I restriction enzyme HindI endonuclease subunit-like C-terminal domain-containing protein</fullName>
    </recommendedName>
</protein>
<dbReference type="EMBL" id="LAZR01047270">
    <property type="protein sequence ID" value="KKK94609.1"/>
    <property type="molecule type" value="Genomic_DNA"/>
</dbReference>
<proteinExistence type="predicted"/>
<feature type="coiled-coil region" evidence="1">
    <location>
        <begin position="4"/>
        <end position="43"/>
    </location>
</feature>